<dbReference type="Pfam" id="PF13549">
    <property type="entry name" value="ATP-grasp_5"/>
    <property type="match status" value="1"/>
</dbReference>
<dbReference type="InterPro" id="IPR016102">
    <property type="entry name" value="Succinyl-CoA_synth-like"/>
</dbReference>
<dbReference type="SUPFAM" id="SSF56059">
    <property type="entry name" value="Glutathione synthetase ATP-binding domain-like"/>
    <property type="match status" value="1"/>
</dbReference>
<dbReference type="PANTHER" id="PTHR43334:SF1">
    <property type="entry name" value="3-HYDROXYPROPIONATE--COA LIGASE [ADP-FORMING]"/>
    <property type="match status" value="1"/>
</dbReference>
<evidence type="ECO:0000313" key="8">
    <source>
        <dbReference type="Proteomes" id="UP000669317"/>
    </source>
</evidence>
<dbReference type="RefSeq" id="WP_209294710.1">
    <property type="nucleotide sequence ID" value="NZ_JAGIKT010000011.1"/>
</dbReference>
<dbReference type="GO" id="GO:0016874">
    <property type="term" value="F:ligase activity"/>
    <property type="evidence" value="ECO:0007669"/>
    <property type="project" value="UniProtKB-KW"/>
</dbReference>
<keyword evidence="1" id="KW-0816">Tricarboxylic acid cycle</keyword>
<evidence type="ECO:0000256" key="1">
    <source>
        <dbReference type="ARBA" id="ARBA00022532"/>
    </source>
</evidence>
<dbReference type="InterPro" id="IPR051538">
    <property type="entry name" value="Acyl-CoA_Synth/Transferase"/>
</dbReference>
<dbReference type="SUPFAM" id="SSF51735">
    <property type="entry name" value="NAD(P)-binding Rossmann-fold domains"/>
    <property type="match status" value="1"/>
</dbReference>
<keyword evidence="8" id="KW-1185">Reference proteome</keyword>
<dbReference type="SMART" id="SM00881">
    <property type="entry name" value="CoA_binding"/>
    <property type="match status" value="1"/>
</dbReference>
<evidence type="ECO:0000259" key="6">
    <source>
        <dbReference type="PROSITE" id="PS50975"/>
    </source>
</evidence>
<evidence type="ECO:0000256" key="3">
    <source>
        <dbReference type="ARBA" id="ARBA00022741"/>
    </source>
</evidence>
<dbReference type="Gene3D" id="3.30.1490.20">
    <property type="entry name" value="ATP-grasp fold, A domain"/>
    <property type="match status" value="1"/>
</dbReference>
<name>A0ABS3ZRZ7_9BRAD</name>
<comment type="caution">
    <text evidence="7">The sequence shown here is derived from an EMBL/GenBank/DDBJ whole genome shotgun (WGS) entry which is preliminary data.</text>
</comment>
<dbReference type="Pfam" id="PF13380">
    <property type="entry name" value="CoA_binding_2"/>
    <property type="match status" value="1"/>
</dbReference>
<dbReference type="Pfam" id="PF13607">
    <property type="entry name" value="Succ_CoA_lig"/>
    <property type="match status" value="1"/>
</dbReference>
<dbReference type="Proteomes" id="UP000669317">
    <property type="component" value="Unassembled WGS sequence"/>
</dbReference>
<dbReference type="PROSITE" id="PS50975">
    <property type="entry name" value="ATP_GRASP"/>
    <property type="match status" value="1"/>
</dbReference>
<evidence type="ECO:0000256" key="5">
    <source>
        <dbReference type="PROSITE-ProRule" id="PRU00409"/>
    </source>
</evidence>
<organism evidence="7 8">
    <name type="scientific">Bradyrhizobium vignae</name>
    <dbReference type="NCBI Taxonomy" id="1549949"/>
    <lineage>
        <taxon>Bacteria</taxon>
        <taxon>Pseudomonadati</taxon>
        <taxon>Pseudomonadota</taxon>
        <taxon>Alphaproteobacteria</taxon>
        <taxon>Hyphomicrobiales</taxon>
        <taxon>Nitrobacteraceae</taxon>
        <taxon>Bradyrhizobium</taxon>
    </lineage>
</organism>
<keyword evidence="3 5" id="KW-0547">Nucleotide-binding</keyword>
<gene>
    <name evidence="7" type="ORF">JWS04_07320</name>
</gene>
<proteinExistence type="predicted"/>
<dbReference type="InterPro" id="IPR032875">
    <property type="entry name" value="Succ_CoA_lig_flav_dom"/>
</dbReference>
<dbReference type="InterPro" id="IPR036291">
    <property type="entry name" value="NAD(P)-bd_dom_sf"/>
</dbReference>
<dbReference type="InterPro" id="IPR011761">
    <property type="entry name" value="ATP-grasp"/>
</dbReference>
<dbReference type="EMBL" id="JAGIKT010000011">
    <property type="protein sequence ID" value="MBP0110901.1"/>
    <property type="molecule type" value="Genomic_DNA"/>
</dbReference>
<dbReference type="Gene3D" id="3.30.470.20">
    <property type="entry name" value="ATP-grasp fold, B domain"/>
    <property type="match status" value="1"/>
</dbReference>
<evidence type="ECO:0000313" key="7">
    <source>
        <dbReference type="EMBL" id="MBP0110901.1"/>
    </source>
</evidence>
<protein>
    <submittedName>
        <fullName evidence="7">Acetate--CoA ligase family protein</fullName>
    </submittedName>
</protein>
<dbReference type="Gene3D" id="3.40.50.720">
    <property type="entry name" value="NAD(P)-binding Rossmann-like Domain"/>
    <property type="match status" value="1"/>
</dbReference>
<dbReference type="InterPro" id="IPR013815">
    <property type="entry name" value="ATP_grasp_subdomain_1"/>
</dbReference>
<dbReference type="PANTHER" id="PTHR43334">
    <property type="entry name" value="ACETATE--COA LIGASE [ADP-FORMING]"/>
    <property type="match status" value="1"/>
</dbReference>
<evidence type="ECO:0000256" key="2">
    <source>
        <dbReference type="ARBA" id="ARBA00022598"/>
    </source>
</evidence>
<dbReference type="Gene3D" id="3.40.50.261">
    <property type="entry name" value="Succinyl-CoA synthetase domains"/>
    <property type="match status" value="2"/>
</dbReference>
<feature type="domain" description="ATP-grasp" evidence="6">
    <location>
        <begin position="529"/>
        <end position="565"/>
    </location>
</feature>
<dbReference type="InterPro" id="IPR003781">
    <property type="entry name" value="CoA-bd"/>
</dbReference>
<dbReference type="SUPFAM" id="SSF52210">
    <property type="entry name" value="Succinyl-CoA synthetase domains"/>
    <property type="match status" value="2"/>
</dbReference>
<keyword evidence="2 7" id="KW-0436">Ligase</keyword>
<sequence length="740" mass="79043">MQVDRVVREESDLVAQETKPSDMTKRIDRLFRPESVVIVGASQKGGFATEVLVNIKKWGFSGNIAAVNSRYEQIEGVPCFPSLTAIPYPVGLAVVAVPSTAIPSVLEDCEAAGVGAVQIISSGFAEQGGEGVQKQRWLAEWAERTGIPVVGPNCFGLMNASNRLMAVPLDFHSMKAGGISAILQSGTFVYSLIGPLLARGIGIGRVVTTGNEACTDLADFINYFVDDQDTQVIACYSEQIKRPREFIKACERAADVGKPIVMIKVGRSEAARQAALAHTGSLVGSDVAIDAALKKLGVIRVDDIDHLIETAAALSSTKRPRGRRVAFASLSGSAVSLMSDFAESRGIEFPPLPPAVKKRLEAVFPAFGSISNPLDLTAQSDYDRRILDESLDALATCGAYDLIVWGRGFPARLDMRGLQGQALTNAAKAAPEVVFAIMGLAGGHFHSSLDPKYPMIEPKADFDGMPFLQGMDTGLKALSALMDYAEFLRTRKSSNCLSGQWRQRSANYTEAMRILRAAKGDILTEREGKRLLTLYGIPVVREALATDAEEAARIAKDLTFPVAMKVESAQIVHKTDVGGVMLNISSREEVIGAFEKIVASVRSHQPEAEIAGVVVQEMARPGTEMMLGAAFDRQFGPVIALGLGGIWVEALNDVRVLLPPFDAADVQAEIGRLRAASVLRGSRGGAKADLDGLADCIVKFGTLCIDLADEVGEIDINPVILAADGTGLAAVDCLITKKRS</sequence>
<evidence type="ECO:0000256" key="4">
    <source>
        <dbReference type="ARBA" id="ARBA00022840"/>
    </source>
</evidence>
<reference evidence="7 8" key="1">
    <citation type="submission" date="2021-03" db="EMBL/GenBank/DDBJ databases">
        <title>Genome Sequence of Bradyrhizobium vignae strain ISRA400.</title>
        <authorList>
            <person name="Tisa L.S."/>
            <person name="Svistoonoff S."/>
            <person name="Hocher V."/>
            <person name="Fall S."/>
            <person name="Zaiya A."/>
            <person name="Naing D."/>
            <person name="Niang N."/>
            <person name="Diouf A."/>
            <person name="Dasylva M.C."/>
            <person name="Toure O."/>
            <person name="Gueye M."/>
            <person name="Gully D."/>
            <person name="Tisseyre P."/>
            <person name="Simpson S."/>
            <person name="Morris K."/>
            <person name="Thomas W.K."/>
        </authorList>
    </citation>
    <scope>NUCLEOTIDE SEQUENCE [LARGE SCALE GENOMIC DNA]</scope>
    <source>
        <strain evidence="7 8">ISRA400</strain>
    </source>
</reference>
<keyword evidence="4 5" id="KW-0067">ATP-binding</keyword>
<accession>A0ABS3ZRZ7</accession>